<reference evidence="2 3" key="1">
    <citation type="submission" date="2019-01" db="EMBL/GenBank/DDBJ databases">
        <title>Draft genome sequences of three monokaryotic isolates of the white-rot basidiomycete fungus Dichomitus squalens.</title>
        <authorList>
            <consortium name="DOE Joint Genome Institute"/>
            <person name="Lopez S.C."/>
            <person name="Andreopoulos B."/>
            <person name="Pangilinan J."/>
            <person name="Lipzen A."/>
            <person name="Riley R."/>
            <person name="Ahrendt S."/>
            <person name="Ng V."/>
            <person name="Barry K."/>
            <person name="Daum C."/>
            <person name="Grigoriev I.V."/>
            <person name="Hilden K.S."/>
            <person name="Makela M.R."/>
            <person name="de Vries R.P."/>
        </authorList>
    </citation>
    <scope>NUCLEOTIDE SEQUENCE [LARGE SCALE GENOMIC DNA]</scope>
    <source>
        <strain evidence="2 3">CBS 464.89</strain>
    </source>
</reference>
<dbReference type="AlphaFoldDB" id="A0A4Q9QDJ0"/>
<accession>A0A4Q9QDJ0</accession>
<feature type="compositionally biased region" description="Basic and acidic residues" evidence="1">
    <location>
        <begin position="32"/>
        <end position="42"/>
    </location>
</feature>
<keyword evidence="3" id="KW-1185">Reference proteome</keyword>
<name>A0A4Q9QDJ0_9APHY</name>
<proteinExistence type="predicted"/>
<feature type="compositionally biased region" description="Basic and acidic residues" evidence="1">
    <location>
        <begin position="1"/>
        <end position="16"/>
    </location>
</feature>
<sequence>MNVFGSKDKETTEKLPNKSGSLNDTGFLVPPQEEKSVRDSNKNFDGSFLAPPQEEKVDVAGARGERSRIDEAVDRMVDKINKHEVVYDAPKNPDEVAEELVNRGAVLSGGAGITGEDFGGVSDRQRLVRRNT</sequence>
<dbReference type="Proteomes" id="UP000292082">
    <property type="component" value="Unassembled WGS sequence"/>
</dbReference>
<feature type="region of interest" description="Disordered" evidence="1">
    <location>
        <begin position="1"/>
        <end position="64"/>
    </location>
</feature>
<feature type="compositionally biased region" description="Basic and acidic residues" evidence="1">
    <location>
        <begin position="53"/>
        <end position="64"/>
    </location>
</feature>
<protein>
    <submittedName>
        <fullName evidence="2">Uncharacterized protein</fullName>
    </submittedName>
</protein>
<evidence type="ECO:0000256" key="1">
    <source>
        <dbReference type="SAM" id="MobiDB-lite"/>
    </source>
</evidence>
<gene>
    <name evidence="2" type="ORF">BD310DRAFT_865037</name>
</gene>
<dbReference type="EMBL" id="ML145084">
    <property type="protein sequence ID" value="TBU65873.1"/>
    <property type="molecule type" value="Genomic_DNA"/>
</dbReference>
<organism evidence="2 3">
    <name type="scientific">Dichomitus squalens</name>
    <dbReference type="NCBI Taxonomy" id="114155"/>
    <lineage>
        <taxon>Eukaryota</taxon>
        <taxon>Fungi</taxon>
        <taxon>Dikarya</taxon>
        <taxon>Basidiomycota</taxon>
        <taxon>Agaricomycotina</taxon>
        <taxon>Agaricomycetes</taxon>
        <taxon>Polyporales</taxon>
        <taxon>Polyporaceae</taxon>
        <taxon>Dichomitus</taxon>
    </lineage>
</organism>
<evidence type="ECO:0000313" key="3">
    <source>
        <dbReference type="Proteomes" id="UP000292082"/>
    </source>
</evidence>
<evidence type="ECO:0000313" key="2">
    <source>
        <dbReference type="EMBL" id="TBU65873.1"/>
    </source>
</evidence>
<dbReference type="STRING" id="114155.A0A4Q9QDJ0"/>